<sequence>MLSVIKMDNYDFDVYKWKTKCVVGFTALLFAVTLLKKKYLIRKRHPLGRPWTRSFNKEENRAKHSWYFTILKEAALSDSYTFQNFTRMSPTCFEKLLKEIGGHHEMQRKHTKMRMCITAGERLALTLRYFATGDNLHTLAYGFRVASSTACLITRGTAIAIYEELASKYLAVPNADKWRRVVQEYYTKWNYPNCCGAIDGKHIAIICPPHSGSLYQNYKGFKSIVLMAIAGANYEVLMFDLGEYGRQSDSGIWCSSDLRKSFKNRQLDLPAPSALPLSQEGSLVHPMILVGDDAFELTDYMMKGYPGRRTLLPQHETIYNYRYYSITISCIQLFDYIFLMH</sequence>
<dbReference type="GO" id="GO:0004518">
    <property type="term" value="F:nuclease activity"/>
    <property type="evidence" value="ECO:0007669"/>
    <property type="project" value="UniProtKB-KW"/>
</dbReference>
<keyword evidence="7" id="KW-0539">Nucleus</keyword>
<keyword evidence="8" id="KW-0812">Transmembrane</keyword>
<dbReference type="InterPro" id="IPR045249">
    <property type="entry name" value="HARBI1-like"/>
</dbReference>
<evidence type="ECO:0000256" key="4">
    <source>
        <dbReference type="ARBA" id="ARBA00022722"/>
    </source>
</evidence>
<name>A0A162RMR8_9CRUS</name>
<dbReference type="GO" id="GO:0005634">
    <property type="term" value="C:nucleus"/>
    <property type="evidence" value="ECO:0007669"/>
    <property type="project" value="UniProtKB-SubCell"/>
</dbReference>
<dbReference type="InterPro" id="IPR027806">
    <property type="entry name" value="HARBI1_dom"/>
</dbReference>
<dbReference type="Pfam" id="PF13359">
    <property type="entry name" value="DDE_Tnp_4"/>
    <property type="match status" value="1"/>
</dbReference>
<accession>A0A162RMR8</accession>
<keyword evidence="4" id="KW-0540">Nuclease</keyword>
<organism evidence="10 11">
    <name type="scientific">Daphnia magna</name>
    <dbReference type="NCBI Taxonomy" id="35525"/>
    <lineage>
        <taxon>Eukaryota</taxon>
        <taxon>Metazoa</taxon>
        <taxon>Ecdysozoa</taxon>
        <taxon>Arthropoda</taxon>
        <taxon>Crustacea</taxon>
        <taxon>Branchiopoda</taxon>
        <taxon>Diplostraca</taxon>
        <taxon>Cladocera</taxon>
        <taxon>Anomopoda</taxon>
        <taxon>Daphniidae</taxon>
        <taxon>Daphnia</taxon>
    </lineage>
</organism>
<evidence type="ECO:0000256" key="3">
    <source>
        <dbReference type="ARBA" id="ARBA00006958"/>
    </source>
</evidence>
<reference evidence="10 11" key="1">
    <citation type="submission" date="2016-03" db="EMBL/GenBank/DDBJ databases">
        <title>EvidentialGene: Evidence-directed Construction of Genes on Genomes.</title>
        <authorList>
            <person name="Gilbert D.G."/>
            <person name="Choi J.-H."/>
            <person name="Mockaitis K."/>
            <person name="Colbourne J."/>
            <person name="Pfrender M."/>
        </authorList>
    </citation>
    <scope>NUCLEOTIDE SEQUENCE [LARGE SCALE GENOMIC DNA]</scope>
    <source>
        <strain evidence="10 11">Xinb3</strain>
        <tissue evidence="10">Complete organism</tissue>
    </source>
</reference>
<keyword evidence="5" id="KW-0479">Metal-binding</keyword>
<evidence type="ECO:0000259" key="9">
    <source>
        <dbReference type="Pfam" id="PF13359"/>
    </source>
</evidence>
<evidence type="ECO:0000256" key="6">
    <source>
        <dbReference type="ARBA" id="ARBA00022801"/>
    </source>
</evidence>
<dbReference type="PANTHER" id="PTHR22930:SF269">
    <property type="entry name" value="NUCLEASE HARBI1-LIKE PROTEIN"/>
    <property type="match status" value="1"/>
</dbReference>
<evidence type="ECO:0000256" key="8">
    <source>
        <dbReference type="SAM" id="Phobius"/>
    </source>
</evidence>
<evidence type="ECO:0000256" key="1">
    <source>
        <dbReference type="ARBA" id="ARBA00001968"/>
    </source>
</evidence>
<comment type="subcellular location">
    <subcellularLocation>
        <location evidence="2">Nucleus</location>
    </subcellularLocation>
</comment>
<dbReference type="GO" id="GO:0016787">
    <property type="term" value="F:hydrolase activity"/>
    <property type="evidence" value="ECO:0007669"/>
    <property type="project" value="UniProtKB-KW"/>
</dbReference>
<dbReference type="PANTHER" id="PTHR22930">
    <property type="match status" value="1"/>
</dbReference>
<keyword evidence="6" id="KW-0378">Hydrolase</keyword>
<keyword evidence="8" id="KW-0472">Membrane</keyword>
<protein>
    <recommendedName>
        <fullName evidence="9">DDE Tnp4 domain-containing protein</fullName>
    </recommendedName>
</protein>
<dbReference type="STRING" id="35525.A0A162RMR8"/>
<dbReference type="Proteomes" id="UP000076858">
    <property type="component" value="Unassembled WGS sequence"/>
</dbReference>
<evidence type="ECO:0000256" key="7">
    <source>
        <dbReference type="ARBA" id="ARBA00023242"/>
    </source>
</evidence>
<gene>
    <name evidence="10" type="ORF">APZ42_012573</name>
</gene>
<evidence type="ECO:0000256" key="5">
    <source>
        <dbReference type="ARBA" id="ARBA00022723"/>
    </source>
</evidence>
<dbReference type="GO" id="GO:0046872">
    <property type="term" value="F:metal ion binding"/>
    <property type="evidence" value="ECO:0007669"/>
    <property type="project" value="UniProtKB-KW"/>
</dbReference>
<dbReference type="OrthoDB" id="5971912at2759"/>
<comment type="similarity">
    <text evidence="3">Belongs to the HARBI1 family.</text>
</comment>
<comment type="cofactor">
    <cofactor evidence="1">
        <name>a divalent metal cation</name>
        <dbReference type="ChEBI" id="CHEBI:60240"/>
    </cofactor>
</comment>
<dbReference type="EMBL" id="LRGB01000139">
    <property type="protein sequence ID" value="KZS20645.1"/>
    <property type="molecule type" value="Genomic_DNA"/>
</dbReference>
<evidence type="ECO:0000313" key="11">
    <source>
        <dbReference type="Proteomes" id="UP000076858"/>
    </source>
</evidence>
<feature type="transmembrane region" description="Helical" evidence="8">
    <location>
        <begin position="17"/>
        <end position="35"/>
    </location>
</feature>
<evidence type="ECO:0000256" key="2">
    <source>
        <dbReference type="ARBA" id="ARBA00004123"/>
    </source>
</evidence>
<keyword evidence="8" id="KW-1133">Transmembrane helix</keyword>
<evidence type="ECO:0000313" key="10">
    <source>
        <dbReference type="EMBL" id="KZS20645.1"/>
    </source>
</evidence>
<dbReference type="AlphaFoldDB" id="A0A162RMR8"/>
<comment type="caution">
    <text evidence="10">The sequence shown here is derived from an EMBL/GenBank/DDBJ whole genome shotgun (WGS) entry which is preliminary data.</text>
</comment>
<feature type="domain" description="DDE Tnp4" evidence="9">
    <location>
        <begin position="198"/>
        <end position="330"/>
    </location>
</feature>
<proteinExistence type="inferred from homology"/>
<keyword evidence="11" id="KW-1185">Reference proteome</keyword>